<evidence type="ECO:0000256" key="2">
    <source>
        <dbReference type="ARBA" id="ARBA00009634"/>
    </source>
</evidence>
<proteinExistence type="inferred from homology"/>
<evidence type="ECO:0000256" key="7">
    <source>
        <dbReference type="ARBA" id="ARBA00022989"/>
    </source>
</evidence>
<dbReference type="SMART" id="SM00369">
    <property type="entry name" value="LRR_TYP"/>
    <property type="match status" value="24"/>
</dbReference>
<sequence length="1922" mass="223842">MLIKNDVFPGLLVWVTDAYPTTPNPGFTCGWRQKVTETMAYWVQECSKNGDTSLGFTYETWYMPTPALTLKCWGANPYRKNMLQYYDVAQFETFMFRSCSLPPMPFSDMLTNLRVRTLIFSSKTAAIINPDIFQNLPYLTFLDLSNNLLTTLTSNFFDSLTNVSSVSLGFNSLTFLPEDVFFKLNLFHIDLGDNKLESLPEKIFKGQFGIKNMLIPRNKLTVLPEHIFDDQKAVRYLDLTENNLLSLSPGAFYGLLDVYKIIVRGNRLSEISGEWFKNTSKLYIFDMSDNPIVNNIPEHLFKGLGYLSDLVMKNCKFIEIPDNLFAPVHNVSYLDLSSNNIFKLTVNTFKFNQRITTLKLKNNNIQIIPDGTFSNQTSLEYLNLNDNKISKITKGMFKSLSRLLSLSISDNDIDSIEEHSFDELVSINRIDLSNNRLLFLPKDIFRRINMYTLNLSGNKLTSTEYIFQNFRYGEINLSHNKLKYLDIPKYENSALNLDVSHNEIEHVNISQISGSTYGGKINLLNNPLNCDCQFFKFYEFYKTNKNIFEQENGEYLTCKNPPNLKDIELHVVANNTFICDVEENCPEECKCYTREVDKATFMDCSNSHLETIPIRVVRNVSILQMNNNKISSISGLSKPDWKHLREMSFENNQIISENWELPLSLEYINLKNNKLSWLSANIFNYSASNSDFKLKIKLGGNPWKCNCDLEYMINFLIPFKGKVLDPENITCEDPIIKKGNYVYPRFDEIPMEILCPFDYPHNRALKYFIMAIVIPASILLIVIIIIIFYYKNKQIVLAYLYIHAYKLFLCFYNEEEMDEDKKYDAFICYSHEDRDVAVVLSAELESKAPFYALCIHERDWTPGNMISANVLQSVQESRRTVMILSEVFLKSPWFAMEFRTAYQHMMEEKMDRMIIVIKGQLPDKSTLDSELQFLLQTKTYLEWNERWFWEKMRYALPHKKKQGLLLWMMYAYPATPNPEFIWGWRRKFTETMSCWAQECSKNGDNSLGFIYKNWYLATPALTLRCWGANPYRKNMLQYYDMAQFETFMFRSCSLPPMPFSDMLTNLRVRTLIFSSKTATIINPDIFQNLPYLTFLDLSNNLLTTLTSNFFDSLTNVSSVSLGFNSLTFLPEDVFFKLNLFHIDLGDNKLESLPEKIFKGQFGIKNMLIPRNKLTVLPEHIFDDQKAVRYLDLTQNNLLSLSPGAFYGLLDVYKIIVRGNRLSEISGEWFKNTSKLYIFDMSDNPIVNNIPEHLFKGLGYLSDLGLSKCKFTEIPDNLFAPVHNVSYLDLSSNNIFKLTVNTFKFNQRITTLKLKNNNIQIIPDGAFSNQTYLEYLDLNDNKISKITKGMFKSLSRLLSLSISDNDIDSIEEHSFDELVSINRIDLSNNRLLFLPKDIFRRINMYTLNLSGNKLTSTEYIFQNFRYGEINLSHNKLKYLDIPKYENSALNLDVSHNEIEHVNISQISGSTYGGKINLLNNPLNCDCQIFKFYEFYKTNKNIFEQENGEYLTCTNPPNLKDIELHVVAKNKFICDVEENCPEECKCYTREVDKTTFMDCSNSHLKTIPTRVVRNVSILLMNNNKISSISGLSKPDWKHLREMSFENNQIISDNWELPPSLEYINLKNNKLSWLSPNIFNYSASYGDFKIKLGSNPWKCNCNLTSMRYWLISLKGKVQDPENIICEDPIIEKGKYVYPRIDEIPLNILCPPNTKVADYFIVIAIIIPASILLIVLIILIFYYKNKQIVLAYLYIHAYKLFRCLYNEEEMDEDKKYDAFICYSHEDRDVAVELSAELESKAPFYTLCIHERDWTPGNLISANVIQSVQESRRTVMILSEVFLNSPWFAMEFQTAYQQMMEEKKDRMIIVIKGQLPDKSTLDSELQFLLQTKTYLEWNERFFWEKMRYALPHKKKKDAKILIQSPIQ</sequence>
<evidence type="ECO:0000256" key="10">
    <source>
        <dbReference type="ARBA" id="ARBA00023180"/>
    </source>
</evidence>
<evidence type="ECO:0000256" key="1">
    <source>
        <dbReference type="ARBA" id="ARBA00004479"/>
    </source>
</evidence>
<dbReference type="Pfam" id="PF13855">
    <property type="entry name" value="LRR_8"/>
    <property type="match status" value="5"/>
</dbReference>
<evidence type="ECO:0000256" key="4">
    <source>
        <dbReference type="ARBA" id="ARBA00022692"/>
    </source>
</evidence>
<comment type="subcellular location">
    <subcellularLocation>
        <location evidence="1">Membrane</location>
        <topology evidence="1">Single-pass type I membrane protein</topology>
    </subcellularLocation>
</comment>
<keyword evidence="6" id="KW-0677">Repeat</keyword>
<feature type="transmembrane region" description="Helical" evidence="11">
    <location>
        <begin position="767"/>
        <end position="789"/>
    </location>
</feature>
<dbReference type="InterPro" id="IPR032675">
    <property type="entry name" value="LRR_dom_sf"/>
</dbReference>
<dbReference type="Pfam" id="PF01582">
    <property type="entry name" value="TIR"/>
    <property type="match status" value="2"/>
</dbReference>
<keyword evidence="10" id="KW-0325">Glycoprotein</keyword>
<keyword evidence="5" id="KW-0732">Signal</keyword>
<feature type="domain" description="TIR" evidence="12">
    <location>
        <begin position="821"/>
        <end position="956"/>
    </location>
</feature>
<dbReference type="SMART" id="SM00255">
    <property type="entry name" value="TIR"/>
    <property type="match status" value="2"/>
</dbReference>
<feature type="transmembrane region" description="Helical" evidence="11">
    <location>
        <begin position="796"/>
        <end position="814"/>
    </location>
</feature>
<protein>
    <submittedName>
        <fullName evidence="13">Tl</fullName>
    </submittedName>
</protein>
<organism evidence="13 14">
    <name type="scientific">Cordylochernes scorpioides</name>
    <dbReference type="NCBI Taxonomy" id="51811"/>
    <lineage>
        <taxon>Eukaryota</taxon>
        <taxon>Metazoa</taxon>
        <taxon>Ecdysozoa</taxon>
        <taxon>Arthropoda</taxon>
        <taxon>Chelicerata</taxon>
        <taxon>Arachnida</taxon>
        <taxon>Pseudoscorpiones</taxon>
        <taxon>Cheliferoidea</taxon>
        <taxon>Chernetidae</taxon>
        <taxon>Cordylochernes</taxon>
    </lineage>
</organism>
<evidence type="ECO:0000256" key="5">
    <source>
        <dbReference type="ARBA" id="ARBA00022729"/>
    </source>
</evidence>
<evidence type="ECO:0000256" key="3">
    <source>
        <dbReference type="ARBA" id="ARBA00022614"/>
    </source>
</evidence>
<evidence type="ECO:0000313" key="14">
    <source>
        <dbReference type="Proteomes" id="UP001235939"/>
    </source>
</evidence>
<dbReference type="PROSITE" id="PS50104">
    <property type="entry name" value="TIR"/>
    <property type="match status" value="2"/>
</dbReference>
<name>A0ABY6KH28_9ARAC</name>
<dbReference type="SUPFAM" id="SSF52058">
    <property type="entry name" value="L domain-like"/>
    <property type="match status" value="6"/>
</dbReference>
<reference evidence="13 14" key="1">
    <citation type="submission" date="2022-01" db="EMBL/GenBank/DDBJ databases">
        <title>A chromosomal length assembly of Cordylochernes scorpioides.</title>
        <authorList>
            <person name="Zeh D."/>
            <person name="Zeh J."/>
        </authorList>
    </citation>
    <scope>NUCLEOTIDE SEQUENCE [LARGE SCALE GENOMIC DNA]</scope>
    <source>
        <strain evidence="13">IN4F17</strain>
        <tissue evidence="13">Whole Body</tissue>
    </source>
</reference>
<evidence type="ECO:0000256" key="9">
    <source>
        <dbReference type="ARBA" id="ARBA00023170"/>
    </source>
</evidence>
<evidence type="ECO:0000256" key="6">
    <source>
        <dbReference type="ARBA" id="ARBA00022737"/>
    </source>
</evidence>
<keyword evidence="8 11" id="KW-0472">Membrane</keyword>
<keyword evidence="9" id="KW-0675">Receptor</keyword>
<dbReference type="InterPro" id="IPR000483">
    <property type="entry name" value="Cys-rich_flank_reg_C"/>
</dbReference>
<dbReference type="InterPro" id="IPR000157">
    <property type="entry name" value="TIR_dom"/>
</dbReference>
<keyword evidence="7 11" id="KW-1133">Transmembrane helix</keyword>
<evidence type="ECO:0000256" key="8">
    <source>
        <dbReference type="ARBA" id="ARBA00023136"/>
    </source>
</evidence>
<comment type="similarity">
    <text evidence="2">Belongs to the Toll-like receptor family.</text>
</comment>
<evidence type="ECO:0000256" key="11">
    <source>
        <dbReference type="SAM" id="Phobius"/>
    </source>
</evidence>
<dbReference type="EMBL" id="CP092867">
    <property type="protein sequence ID" value="UYV67501.1"/>
    <property type="molecule type" value="Genomic_DNA"/>
</dbReference>
<dbReference type="PANTHER" id="PTHR24365">
    <property type="entry name" value="TOLL-LIKE RECEPTOR"/>
    <property type="match status" value="1"/>
</dbReference>
<dbReference type="SMART" id="SM00082">
    <property type="entry name" value="LRRCT"/>
    <property type="match status" value="4"/>
</dbReference>
<dbReference type="Gene3D" id="3.80.10.10">
    <property type="entry name" value="Ribonuclease Inhibitor"/>
    <property type="match status" value="10"/>
</dbReference>
<dbReference type="SUPFAM" id="SSF52200">
    <property type="entry name" value="Toll/Interleukin receptor TIR domain"/>
    <property type="match status" value="2"/>
</dbReference>
<keyword evidence="4 11" id="KW-0812">Transmembrane</keyword>
<dbReference type="InterPro" id="IPR000372">
    <property type="entry name" value="LRRNT"/>
</dbReference>
<evidence type="ECO:0000259" key="12">
    <source>
        <dbReference type="PROSITE" id="PS50104"/>
    </source>
</evidence>
<dbReference type="Gene3D" id="3.40.50.10140">
    <property type="entry name" value="Toll/interleukin-1 receptor homology (TIR) domain"/>
    <property type="match status" value="2"/>
</dbReference>
<accession>A0ABY6KH28</accession>
<keyword evidence="14" id="KW-1185">Reference proteome</keyword>
<dbReference type="PANTHER" id="PTHR24365:SF541">
    <property type="entry name" value="PROTEIN TOLL-RELATED"/>
    <property type="match status" value="1"/>
</dbReference>
<dbReference type="SMART" id="SM00364">
    <property type="entry name" value="LRR_BAC"/>
    <property type="match status" value="6"/>
</dbReference>
<feature type="transmembrane region" description="Helical" evidence="11">
    <location>
        <begin position="1715"/>
        <end position="1739"/>
    </location>
</feature>
<evidence type="ECO:0000313" key="13">
    <source>
        <dbReference type="EMBL" id="UYV67501.1"/>
    </source>
</evidence>
<keyword evidence="3" id="KW-0433">Leucine-rich repeat</keyword>
<dbReference type="SMART" id="SM00013">
    <property type="entry name" value="LRRNT"/>
    <property type="match status" value="2"/>
</dbReference>
<gene>
    <name evidence="13" type="ORF">LAZ67_5000946</name>
</gene>
<dbReference type="InterPro" id="IPR003591">
    <property type="entry name" value="Leu-rich_rpt_typical-subtyp"/>
</dbReference>
<dbReference type="Proteomes" id="UP001235939">
    <property type="component" value="Chromosome 05"/>
</dbReference>
<dbReference type="PROSITE" id="PS51450">
    <property type="entry name" value="LRR"/>
    <property type="match status" value="2"/>
</dbReference>
<dbReference type="InterPro" id="IPR001611">
    <property type="entry name" value="Leu-rich_rpt"/>
</dbReference>
<dbReference type="SMART" id="SM00365">
    <property type="entry name" value="LRR_SD22"/>
    <property type="match status" value="5"/>
</dbReference>
<feature type="domain" description="TIR" evidence="12">
    <location>
        <begin position="1770"/>
        <end position="1905"/>
    </location>
</feature>
<dbReference type="InterPro" id="IPR035897">
    <property type="entry name" value="Toll_tir_struct_dom_sf"/>
</dbReference>
<dbReference type="PRINTS" id="PR01537">
    <property type="entry name" value="INTRLKN1R1F"/>
</dbReference>
<feature type="non-terminal residue" evidence="13">
    <location>
        <position position="1"/>
    </location>
</feature>